<name>A0A919M9U1_9ACTN</name>
<comment type="caution">
    <text evidence="1">The sequence shown here is derived from an EMBL/GenBank/DDBJ whole genome shotgun (WGS) entry which is preliminary data.</text>
</comment>
<evidence type="ECO:0000313" key="1">
    <source>
        <dbReference type="EMBL" id="GID69803.1"/>
    </source>
</evidence>
<organism evidence="1 2">
    <name type="scientific">Actinoplanes cyaneus</name>
    <dbReference type="NCBI Taxonomy" id="52696"/>
    <lineage>
        <taxon>Bacteria</taxon>
        <taxon>Bacillati</taxon>
        <taxon>Actinomycetota</taxon>
        <taxon>Actinomycetes</taxon>
        <taxon>Micromonosporales</taxon>
        <taxon>Micromonosporaceae</taxon>
        <taxon>Actinoplanes</taxon>
    </lineage>
</organism>
<gene>
    <name evidence="1" type="ORF">Acy02nite_76840</name>
</gene>
<dbReference type="EMBL" id="BOMH01000067">
    <property type="protein sequence ID" value="GID69803.1"/>
    <property type="molecule type" value="Genomic_DNA"/>
</dbReference>
<evidence type="ECO:0000313" key="2">
    <source>
        <dbReference type="Proteomes" id="UP000619479"/>
    </source>
</evidence>
<accession>A0A919M9U1</accession>
<sequence length="63" mass="7264">MRGRPQGQAAARRFLIVQGEGVHRRPAKGLAVFAARGKVWPTRLEDFQRLLKAERRTARQMHK</sequence>
<dbReference type="Proteomes" id="UP000619479">
    <property type="component" value="Unassembled WGS sequence"/>
</dbReference>
<protein>
    <submittedName>
        <fullName evidence="1">Uncharacterized protein</fullName>
    </submittedName>
</protein>
<proteinExistence type="predicted"/>
<dbReference type="AlphaFoldDB" id="A0A919M9U1"/>
<reference evidence="1" key="1">
    <citation type="submission" date="2021-01" db="EMBL/GenBank/DDBJ databases">
        <title>Whole genome shotgun sequence of Actinoplanes cyaneus NBRC 14990.</title>
        <authorList>
            <person name="Komaki H."/>
            <person name="Tamura T."/>
        </authorList>
    </citation>
    <scope>NUCLEOTIDE SEQUENCE</scope>
    <source>
        <strain evidence="1">NBRC 14990</strain>
    </source>
</reference>
<keyword evidence="2" id="KW-1185">Reference proteome</keyword>